<dbReference type="EMBL" id="CP035913">
    <property type="protein sequence ID" value="QBE61670.1"/>
    <property type="molecule type" value="Genomic_DNA"/>
</dbReference>
<sequence>MAKPPIIFKRNTNILLDHIAATVAVGDALPAEQRMAEVTRGSRTAVRASLAYLQERGLIAGLDDRRLLRKPRPADYFDEAELQSGAQRIQEVLMERIYRNDLPPGADFTETELARAAGASTISVREFLIGFSRFGLIEKKPQGGWRLCAFDRTFATELEQVRRMFELAAVEQLVALPAGHPAFDRLDALIARHEQVKAGLPQTSEAFPALDREMHTFLIGLLDNRFAMGLNDLVSLVFHYHYQWDKGDEVPRNERALDEHLALLRALARRDRKGALTAMGRHLDSARSTMLDSVARRANGVGR</sequence>
<feature type="domain" description="GntR C-terminal" evidence="4">
    <location>
        <begin position="157"/>
        <end position="285"/>
    </location>
</feature>
<evidence type="ECO:0000259" key="4">
    <source>
        <dbReference type="SMART" id="SM00895"/>
    </source>
</evidence>
<evidence type="ECO:0000256" key="3">
    <source>
        <dbReference type="ARBA" id="ARBA00023163"/>
    </source>
</evidence>
<keyword evidence="2" id="KW-0238">DNA-binding</keyword>
<dbReference type="RefSeq" id="WP_130184807.1">
    <property type="nucleotide sequence ID" value="NZ_CP035913.1"/>
</dbReference>
<reference evidence="5 6" key="1">
    <citation type="submission" date="2019-02" db="EMBL/GenBank/DDBJ databases">
        <title>Draft Genome Sequences of Six Type Strains of the Genus Massilia.</title>
        <authorList>
            <person name="Miess H."/>
            <person name="Frediansyhah A."/>
            <person name="Gross H."/>
        </authorList>
    </citation>
    <scope>NUCLEOTIDE SEQUENCE [LARGE SCALE GENOMIC DNA]</scope>
    <source>
        <strain evidence="5 6">DSM 17473</strain>
    </source>
</reference>
<dbReference type="InterPro" id="IPR036390">
    <property type="entry name" value="WH_DNA-bd_sf"/>
</dbReference>
<gene>
    <name evidence="5" type="ORF">EWM63_00505</name>
</gene>
<dbReference type="SUPFAM" id="SSF46785">
    <property type="entry name" value="Winged helix' DNA-binding domain"/>
    <property type="match status" value="2"/>
</dbReference>
<evidence type="ECO:0000313" key="5">
    <source>
        <dbReference type="EMBL" id="QBE61670.1"/>
    </source>
</evidence>
<name>A0A4P6KS53_9BURK</name>
<proteinExistence type="predicted"/>
<dbReference type="InterPro" id="IPR008920">
    <property type="entry name" value="TF_FadR/GntR_C"/>
</dbReference>
<dbReference type="OrthoDB" id="9799812at2"/>
<keyword evidence="1" id="KW-0805">Transcription regulation</keyword>
<dbReference type="Pfam" id="PF07729">
    <property type="entry name" value="FCD"/>
    <property type="match status" value="1"/>
</dbReference>
<dbReference type="AlphaFoldDB" id="A0A4P6KS53"/>
<evidence type="ECO:0000256" key="1">
    <source>
        <dbReference type="ARBA" id="ARBA00023015"/>
    </source>
</evidence>
<dbReference type="Gene3D" id="1.20.120.530">
    <property type="entry name" value="GntR ligand-binding domain-like"/>
    <property type="match status" value="1"/>
</dbReference>
<dbReference type="SMART" id="SM00895">
    <property type="entry name" value="FCD"/>
    <property type="match status" value="1"/>
</dbReference>
<evidence type="ECO:0000313" key="6">
    <source>
        <dbReference type="Proteomes" id="UP000290637"/>
    </source>
</evidence>
<dbReference type="SUPFAM" id="SSF48008">
    <property type="entry name" value="GntR ligand-binding domain-like"/>
    <property type="match status" value="1"/>
</dbReference>
<keyword evidence="6" id="KW-1185">Reference proteome</keyword>
<dbReference type="Proteomes" id="UP000290637">
    <property type="component" value="Chromosome"/>
</dbReference>
<accession>A0A4P6KS53</accession>
<evidence type="ECO:0000256" key="2">
    <source>
        <dbReference type="ARBA" id="ARBA00023125"/>
    </source>
</evidence>
<keyword evidence="3" id="KW-0804">Transcription</keyword>
<organism evidence="5 6">
    <name type="scientific">Pseudoduganella lutea</name>
    <dbReference type="NCBI Taxonomy" id="321985"/>
    <lineage>
        <taxon>Bacteria</taxon>
        <taxon>Pseudomonadati</taxon>
        <taxon>Pseudomonadota</taxon>
        <taxon>Betaproteobacteria</taxon>
        <taxon>Burkholderiales</taxon>
        <taxon>Oxalobacteraceae</taxon>
        <taxon>Telluria group</taxon>
        <taxon>Pseudoduganella</taxon>
    </lineage>
</organism>
<dbReference type="PANTHER" id="PTHR43537:SF51">
    <property type="entry name" value="HTH-TYPE TRANSCRIPTIONAL REGULATOR LGOR-RELATED"/>
    <property type="match status" value="1"/>
</dbReference>
<dbReference type="InterPro" id="IPR011711">
    <property type="entry name" value="GntR_C"/>
</dbReference>
<protein>
    <submittedName>
        <fullName evidence="5">GntR family transcriptional regulator</fullName>
    </submittedName>
</protein>
<dbReference type="KEGG" id="plue:EWM63_00505"/>
<dbReference type="GO" id="GO:0003677">
    <property type="term" value="F:DNA binding"/>
    <property type="evidence" value="ECO:0007669"/>
    <property type="project" value="UniProtKB-KW"/>
</dbReference>
<dbReference type="PANTHER" id="PTHR43537">
    <property type="entry name" value="TRANSCRIPTIONAL REGULATOR, GNTR FAMILY"/>
    <property type="match status" value="1"/>
</dbReference>
<dbReference type="InterPro" id="IPR036388">
    <property type="entry name" value="WH-like_DNA-bd_sf"/>
</dbReference>
<dbReference type="Gene3D" id="1.10.10.10">
    <property type="entry name" value="Winged helix-like DNA-binding domain superfamily/Winged helix DNA-binding domain"/>
    <property type="match status" value="2"/>
</dbReference>